<protein>
    <submittedName>
        <fullName evidence="1">Uncharacterized protein</fullName>
    </submittedName>
</protein>
<gene>
    <name evidence="1" type="ORF">RhiirC2_800670</name>
</gene>
<accession>A0A2N1M3B4</accession>
<evidence type="ECO:0000313" key="2">
    <source>
        <dbReference type="Proteomes" id="UP000233469"/>
    </source>
</evidence>
<sequence>MNILPLTNNHAMIIYIKSNNDIKKKYSIIINYNNKSIKDIITGKVIERKNGKFHTLNLLSYILVNSLNFLLINEKLSFMYILKYNEIKKSDPNLQY</sequence>
<evidence type="ECO:0000313" key="1">
    <source>
        <dbReference type="EMBL" id="PKK56137.1"/>
    </source>
</evidence>
<dbReference type="Proteomes" id="UP000233469">
    <property type="component" value="Unassembled WGS sequence"/>
</dbReference>
<proteinExistence type="predicted"/>
<comment type="caution">
    <text evidence="1">The sequence shown here is derived from an EMBL/GenBank/DDBJ whole genome shotgun (WGS) entry which is preliminary data.</text>
</comment>
<reference evidence="1 2" key="2">
    <citation type="submission" date="2017-10" db="EMBL/GenBank/DDBJ databases">
        <title>Extensive intraspecific genome diversity in a model arbuscular mycorrhizal fungus.</title>
        <authorList>
            <person name="Chen E.C.H."/>
            <person name="Morin E."/>
            <person name="Baudet D."/>
            <person name="Noel J."/>
            <person name="Ndikumana S."/>
            <person name="Charron P."/>
            <person name="St-Onge C."/>
            <person name="Giorgi J."/>
            <person name="Grigoriev I.V."/>
            <person name="Roux C."/>
            <person name="Martin F.M."/>
            <person name="Corradi N."/>
        </authorList>
    </citation>
    <scope>NUCLEOTIDE SEQUENCE [LARGE SCALE GENOMIC DNA]</scope>
    <source>
        <strain evidence="1 2">C2</strain>
    </source>
</reference>
<name>A0A2N1M3B4_9GLOM</name>
<dbReference type="EMBL" id="LLXL01006138">
    <property type="protein sequence ID" value="PKK56137.1"/>
    <property type="molecule type" value="Genomic_DNA"/>
</dbReference>
<organism evidence="1 2">
    <name type="scientific">Rhizophagus irregularis</name>
    <dbReference type="NCBI Taxonomy" id="588596"/>
    <lineage>
        <taxon>Eukaryota</taxon>
        <taxon>Fungi</taxon>
        <taxon>Fungi incertae sedis</taxon>
        <taxon>Mucoromycota</taxon>
        <taxon>Glomeromycotina</taxon>
        <taxon>Glomeromycetes</taxon>
        <taxon>Glomerales</taxon>
        <taxon>Glomeraceae</taxon>
        <taxon>Rhizophagus</taxon>
    </lineage>
</organism>
<dbReference type="AlphaFoldDB" id="A0A2N1M3B4"/>
<reference evidence="1 2" key="1">
    <citation type="submission" date="2016-04" db="EMBL/GenBank/DDBJ databases">
        <title>Genome analyses suggest a sexual origin of heterokaryosis in a supposedly ancient asexual fungus.</title>
        <authorList>
            <person name="Ropars J."/>
            <person name="Sedzielewska K."/>
            <person name="Noel J."/>
            <person name="Charron P."/>
            <person name="Farinelli L."/>
            <person name="Marton T."/>
            <person name="Kruger M."/>
            <person name="Pelin A."/>
            <person name="Brachmann A."/>
            <person name="Corradi N."/>
        </authorList>
    </citation>
    <scope>NUCLEOTIDE SEQUENCE [LARGE SCALE GENOMIC DNA]</scope>
    <source>
        <strain evidence="1 2">C2</strain>
    </source>
</reference>